<dbReference type="Proteomes" id="UP001528411">
    <property type="component" value="Unassembled WGS sequence"/>
</dbReference>
<dbReference type="RefSeq" id="WP_272180264.1">
    <property type="nucleotide sequence ID" value="NZ_JAQOMS010000002.1"/>
</dbReference>
<dbReference type="CDD" id="cd01831">
    <property type="entry name" value="Endoglucanase_E_like"/>
    <property type="match status" value="1"/>
</dbReference>
<evidence type="ECO:0000313" key="2">
    <source>
        <dbReference type="EMBL" id="MDC2888678.1"/>
    </source>
</evidence>
<dbReference type="PANTHER" id="PTHR37834:SF2">
    <property type="entry name" value="ESTERASE, SGNH HYDROLASE-TYPE"/>
    <property type="match status" value="1"/>
</dbReference>
<organism evidence="2 3">
    <name type="scientific">Psychrosphaera algicola</name>
    <dbReference type="NCBI Taxonomy" id="3023714"/>
    <lineage>
        <taxon>Bacteria</taxon>
        <taxon>Pseudomonadati</taxon>
        <taxon>Pseudomonadota</taxon>
        <taxon>Gammaproteobacteria</taxon>
        <taxon>Alteromonadales</taxon>
        <taxon>Pseudoalteromonadaceae</taxon>
        <taxon>Psychrosphaera</taxon>
    </lineage>
</organism>
<keyword evidence="3" id="KW-1185">Reference proteome</keyword>
<dbReference type="EMBL" id="JAQOMS010000002">
    <property type="protein sequence ID" value="MDC2888678.1"/>
    <property type="molecule type" value="Genomic_DNA"/>
</dbReference>
<protein>
    <submittedName>
        <fullName evidence="2">GDSL-type esterase/lipase family protein</fullName>
    </submittedName>
</protein>
<accession>A0ABT5FAW3</accession>
<dbReference type="SUPFAM" id="SSF52266">
    <property type="entry name" value="SGNH hydrolase"/>
    <property type="match status" value="1"/>
</dbReference>
<gene>
    <name evidence="2" type="ORF">PN838_07765</name>
</gene>
<dbReference type="InterPro" id="IPR037461">
    <property type="entry name" value="CtCE2-like_dom"/>
</dbReference>
<dbReference type="InterPro" id="IPR052762">
    <property type="entry name" value="PCW_deacetylase/CE"/>
</dbReference>
<dbReference type="Pfam" id="PF13472">
    <property type="entry name" value="Lipase_GDSL_2"/>
    <property type="match status" value="1"/>
</dbReference>
<evidence type="ECO:0000313" key="3">
    <source>
        <dbReference type="Proteomes" id="UP001528411"/>
    </source>
</evidence>
<name>A0ABT5FAW3_9GAMM</name>
<proteinExistence type="predicted"/>
<dbReference type="InterPro" id="IPR013830">
    <property type="entry name" value="SGNH_hydro"/>
</dbReference>
<dbReference type="InterPro" id="IPR036514">
    <property type="entry name" value="SGNH_hydro_sf"/>
</dbReference>
<evidence type="ECO:0000259" key="1">
    <source>
        <dbReference type="Pfam" id="PF13472"/>
    </source>
</evidence>
<dbReference type="PANTHER" id="PTHR37834">
    <property type="entry name" value="GDSL-LIKE LIPASE/ACYLHYDROLASE DOMAIN PROTEIN (AFU_ORTHOLOGUE AFUA_2G00620)"/>
    <property type="match status" value="1"/>
</dbReference>
<dbReference type="Gene3D" id="3.40.50.1110">
    <property type="entry name" value="SGNH hydrolase"/>
    <property type="match status" value="1"/>
</dbReference>
<sequence>MINTEITTVEIFKRTEGDEGGTHLVAVKLGQNAKLLTAPVSPTRKIVFYGDSITAGMGNEAPHNTGDSNPVDKNHYLSYAAITARNLNAEFQSIAKSGIGFMISWFDFIMPQYYDQLTGENDNQSQWDFNRWQPDVVVVNLGQNDSWLIDDQKRLTATPEQIVRAYTNFIQTLQEKHPNAYFICALGSMDATDFNNRDNHWPEYITTAVHNIKQLDKANGQATNIDTLMFRFTGYGAHPRVNQHVDNADKLTAFIKQKLSW</sequence>
<feature type="domain" description="SGNH hydrolase-type esterase" evidence="1">
    <location>
        <begin position="48"/>
        <end position="218"/>
    </location>
</feature>
<reference evidence="2 3" key="1">
    <citation type="submission" date="2023-01" db="EMBL/GenBank/DDBJ databases">
        <title>Psychrosphaera sp. nov., isolated from marine algae.</title>
        <authorList>
            <person name="Bayburt H."/>
            <person name="Choi B.J."/>
            <person name="Kim J.M."/>
            <person name="Choi D.G."/>
            <person name="Jeon C.O."/>
        </authorList>
    </citation>
    <scope>NUCLEOTIDE SEQUENCE [LARGE SCALE GENOMIC DNA]</scope>
    <source>
        <strain evidence="2 3">G1-22</strain>
    </source>
</reference>
<comment type="caution">
    <text evidence="2">The sequence shown here is derived from an EMBL/GenBank/DDBJ whole genome shotgun (WGS) entry which is preliminary data.</text>
</comment>